<dbReference type="GO" id="GO:0030416">
    <property type="term" value="P:methylamine metabolic process"/>
    <property type="evidence" value="ECO:0007669"/>
    <property type="project" value="InterPro"/>
</dbReference>
<comment type="pathway">
    <text evidence="3">One-carbon metabolism; methylamine degradation.</text>
</comment>
<dbReference type="OrthoDB" id="527973at2"/>
<comment type="caution">
    <text evidence="12">The sequence shown here is derived from an EMBL/GenBank/DDBJ whole genome shotgun (WGS) entry which is preliminary data.</text>
</comment>
<dbReference type="AlphaFoldDB" id="A0A369VVR7"/>
<organism evidence="12 13">
    <name type="scientific">Sphingomonas aracearum</name>
    <dbReference type="NCBI Taxonomy" id="2283317"/>
    <lineage>
        <taxon>Bacteria</taxon>
        <taxon>Pseudomonadati</taxon>
        <taxon>Pseudomonadota</taxon>
        <taxon>Alphaproteobacteria</taxon>
        <taxon>Sphingomonadales</taxon>
        <taxon>Sphingomonadaceae</taxon>
        <taxon>Sphingomonas</taxon>
    </lineage>
</organism>
<evidence type="ECO:0000313" key="13">
    <source>
        <dbReference type="Proteomes" id="UP000253918"/>
    </source>
</evidence>
<dbReference type="InterPro" id="IPR012347">
    <property type="entry name" value="Ferritin-like"/>
</dbReference>
<evidence type="ECO:0000256" key="7">
    <source>
        <dbReference type="ARBA" id="ARBA00023136"/>
    </source>
</evidence>
<evidence type="ECO:0000259" key="10">
    <source>
        <dbReference type="Pfam" id="PF03713"/>
    </source>
</evidence>
<evidence type="ECO:0000256" key="2">
    <source>
        <dbReference type="ARBA" id="ARBA00004141"/>
    </source>
</evidence>
<dbReference type="GO" id="GO:0016020">
    <property type="term" value="C:membrane"/>
    <property type="evidence" value="ECO:0007669"/>
    <property type="project" value="UniProtKB-SubCell"/>
</dbReference>
<name>A0A369VVR7_9SPHN</name>
<dbReference type="Proteomes" id="UP000253918">
    <property type="component" value="Unassembled WGS sequence"/>
</dbReference>
<comment type="subcellular location">
    <subcellularLocation>
        <location evidence="2">Membrane</location>
        <topology evidence="2">Multi-pass membrane protein</topology>
    </subcellularLocation>
</comment>
<dbReference type="InterPro" id="IPR036249">
    <property type="entry name" value="Thioredoxin-like_sf"/>
</dbReference>
<dbReference type="PROSITE" id="PS51354">
    <property type="entry name" value="GLUTAREDOXIN_2"/>
    <property type="match status" value="1"/>
</dbReference>
<sequence>MTAAPARRATLHRMVLEHHVCPYGLKARDLLRRKGYAVEDRWLTTRDEVDAFKAAQGVKTTPQIFIGGERIGGYDDLRRHLGKAVRDPGKASYRPVVALFAITAAMALAASQAAFGTPLTVRAAEWFVGFSMAVLALLKLQNVETFATMFLNYDLLARRWVPYSYLYPFAEAVAGVLMIAGVLPWLSVPIALFIGTIGAISVTKAVYIDRRELKCACVGGASNVPLGALSLTENLMMMAMAIWMGIAAVGSSAPAADASSGYATARHDMMAGMAGAATGDADRDFLRSMIPHHEGATAMARVELIHGRDPRVRALAASVIEAQEREIAQMRGWLAERPRDGAAKSLGSAD</sequence>
<protein>
    <recommendedName>
        <fullName evidence="4">Methylamine utilization protein MauE</fullName>
    </recommendedName>
</protein>
<dbReference type="EMBL" id="QQNB01000001">
    <property type="protein sequence ID" value="RDE06486.1"/>
    <property type="molecule type" value="Genomic_DNA"/>
</dbReference>
<evidence type="ECO:0000256" key="1">
    <source>
        <dbReference type="ARBA" id="ARBA00003475"/>
    </source>
</evidence>
<keyword evidence="7 8" id="KW-0472">Membrane</keyword>
<dbReference type="InterPro" id="IPR014025">
    <property type="entry name" value="Glutaredoxin_subgr"/>
</dbReference>
<keyword evidence="5 8" id="KW-0812">Transmembrane</keyword>
<dbReference type="InterPro" id="IPR002109">
    <property type="entry name" value="Glutaredoxin"/>
</dbReference>
<keyword evidence="13" id="KW-1185">Reference proteome</keyword>
<feature type="domain" description="DUF305" evidence="10">
    <location>
        <begin position="253"/>
        <end position="334"/>
    </location>
</feature>
<feature type="domain" description="Methylamine utilisation protein MauE" evidence="11">
    <location>
        <begin position="121"/>
        <end position="245"/>
    </location>
</feature>
<accession>A0A369VVR7</accession>
<proteinExistence type="predicted"/>
<dbReference type="PANTHER" id="PTHR36933">
    <property type="entry name" value="SLL0788 PROTEIN"/>
    <property type="match status" value="1"/>
</dbReference>
<evidence type="ECO:0000256" key="8">
    <source>
        <dbReference type="SAM" id="Phobius"/>
    </source>
</evidence>
<evidence type="ECO:0000313" key="12">
    <source>
        <dbReference type="EMBL" id="RDE06486.1"/>
    </source>
</evidence>
<feature type="transmembrane region" description="Helical" evidence="8">
    <location>
        <begin position="165"/>
        <end position="183"/>
    </location>
</feature>
<dbReference type="PANTHER" id="PTHR36933:SF1">
    <property type="entry name" value="SLL0788 PROTEIN"/>
    <property type="match status" value="1"/>
</dbReference>
<keyword evidence="6 8" id="KW-1133">Transmembrane helix</keyword>
<dbReference type="SUPFAM" id="SSF52833">
    <property type="entry name" value="Thioredoxin-like"/>
    <property type="match status" value="1"/>
</dbReference>
<dbReference type="InterPro" id="IPR009908">
    <property type="entry name" value="Methylamine_util_MauE"/>
</dbReference>
<feature type="transmembrane region" description="Helical" evidence="8">
    <location>
        <begin position="96"/>
        <end position="115"/>
    </location>
</feature>
<feature type="transmembrane region" description="Helical" evidence="8">
    <location>
        <begin position="189"/>
        <end position="207"/>
    </location>
</feature>
<dbReference type="PRINTS" id="PR00160">
    <property type="entry name" value="GLUTAREDOXIN"/>
</dbReference>
<comment type="function">
    <text evidence="1">May be specifically involved in the processing, transport, and/or maturation of the MADH beta-subunit.</text>
</comment>
<dbReference type="InterPro" id="IPR005183">
    <property type="entry name" value="DUF305_CopM-like"/>
</dbReference>
<reference evidence="12 13" key="1">
    <citation type="submission" date="2018-07" db="EMBL/GenBank/DDBJ databases">
        <title>a novel species of Sphingomonas isolated from the rhizosphere soil of Araceae plant.</title>
        <authorList>
            <person name="Zhiyong W."/>
            <person name="Qinglan Z."/>
            <person name="Zhiwei F."/>
            <person name="Ding X."/>
            <person name="Gejiao W."/>
            <person name="Shixue Z."/>
        </authorList>
    </citation>
    <scope>NUCLEOTIDE SEQUENCE [LARGE SCALE GENOMIC DNA]</scope>
    <source>
        <strain evidence="12 13">WZY 27</strain>
    </source>
</reference>
<dbReference type="Pfam" id="PF07291">
    <property type="entry name" value="MauE"/>
    <property type="match status" value="1"/>
</dbReference>
<evidence type="ECO:0000256" key="5">
    <source>
        <dbReference type="ARBA" id="ARBA00022692"/>
    </source>
</evidence>
<dbReference type="Gene3D" id="1.20.1260.10">
    <property type="match status" value="1"/>
</dbReference>
<evidence type="ECO:0000259" key="11">
    <source>
        <dbReference type="Pfam" id="PF07291"/>
    </source>
</evidence>
<dbReference type="Pfam" id="PF03713">
    <property type="entry name" value="DUF305"/>
    <property type="match status" value="1"/>
</dbReference>
<dbReference type="Gene3D" id="3.40.30.10">
    <property type="entry name" value="Glutaredoxin"/>
    <property type="match status" value="1"/>
</dbReference>
<dbReference type="Pfam" id="PF00462">
    <property type="entry name" value="Glutaredoxin"/>
    <property type="match status" value="1"/>
</dbReference>
<evidence type="ECO:0000256" key="4">
    <source>
        <dbReference type="ARBA" id="ARBA00019078"/>
    </source>
</evidence>
<gene>
    <name evidence="12" type="ORF">DVW87_01870</name>
</gene>
<evidence type="ECO:0000256" key="3">
    <source>
        <dbReference type="ARBA" id="ARBA00004856"/>
    </source>
</evidence>
<feature type="transmembrane region" description="Helical" evidence="8">
    <location>
        <begin position="127"/>
        <end position="153"/>
    </location>
</feature>
<evidence type="ECO:0000256" key="6">
    <source>
        <dbReference type="ARBA" id="ARBA00022989"/>
    </source>
</evidence>
<feature type="domain" description="Glutaredoxin" evidence="9">
    <location>
        <begin position="20"/>
        <end position="71"/>
    </location>
</feature>
<evidence type="ECO:0000259" key="9">
    <source>
        <dbReference type="Pfam" id="PF00462"/>
    </source>
</evidence>